<keyword evidence="2" id="KW-1185">Reference proteome</keyword>
<reference evidence="1" key="1">
    <citation type="submission" date="2023-03" db="EMBL/GenBank/DDBJ databases">
        <title>Massive genome expansion in bonnet fungi (Mycena s.s.) driven by repeated elements and novel gene families across ecological guilds.</title>
        <authorList>
            <consortium name="Lawrence Berkeley National Laboratory"/>
            <person name="Harder C.B."/>
            <person name="Miyauchi S."/>
            <person name="Viragh M."/>
            <person name="Kuo A."/>
            <person name="Thoen E."/>
            <person name="Andreopoulos B."/>
            <person name="Lu D."/>
            <person name="Skrede I."/>
            <person name="Drula E."/>
            <person name="Henrissat B."/>
            <person name="Morin E."/>
            <person name="Kohler A."/>
            <person name="Barry K."/>
            <person name="LaButti K."/>
            <person name="Morin E."/>
            <person name="Salamov A."/>
            <person name="Lipzen A."/>
            <person name="Mereny Z."/>
            <person name="Hegedus B."/>
            <person name="Baldrian P."/>
            <person name="Stursova M."/>
            <person name="Weitz H."/>
            <person name="Taylor A."/>
            <person name="Grigoriev I.V."/>
            <person name="Nagy L.G."/>
            <person name="Martin F."/>
            <person name="Kauserud H."/>
        </authorList>
    </citation>
    <scope>NUCLEOTIDE SEQUENCE</scope>
    <source>
        <strain evidence="1">9144</strain>
    </source>
</reference>
<evidence type="ECO:0000313" key="1">
    <source>
        <dbReference type="EMBL" id="KAJ7217810.1"/>
    </source>
</evidence>
<feature type="non-terminal residue" evidence="1">
    <location>
        <position position="1"/>
    </location>
</feature>
<protein>
    <submittedName>
        <fullName evidence="1">Uncharacterized protein</fullName>
    </submittedName>
</protein>
<dbReference type="AlphaFoldDB" id="A0AAD6VMZ0"/>
<organism evidence="1 2">
    <name type="scientific">Mycena pura</name>
    <dbReference type="NCBI Taxonomy" id="153505"/>
    <lineage>
        <taxon>Eukaryota</taxon>
        <taxon>Fungi</taxon>
        <taxon>Dikarya</taxon>
        <taxon>Basidiomycota</taxon>
        <taxon>Agaricomycotina</taxon>
        <taxon>Agaricomycetes</taxon>
        <taxon>Agaricomycetidae</taxon>
        <taxon>Agaricales</taxon>
        <taxon>Marasmiineae</taxon>
        <taxon>Mycenaceae</taxon>
        <taxon>Mycena</taxon>
    </lineage>
</organism>
<comment type="caution">
    <text evidence="1">The sequence shown here is derived from an EMBL/GenBank/DDBJ whole genome shotgun (WGS) entry which is preliminary data.</text>
</comment>
<feature type="non-terminal residue" evidence="1">
    <location>
        <position position="76"/>
    </location>
</feature>
<proteinExistence type="predicted"/>
<dbReference type="EMBL" id="JARJCW010000013">
    <property type="protein sequence ID" value="KAJ7217810.1"/>
    <property type="molecule type" value="Genomic_DNA"/>
</dbReference>
<name>A0AAD6VMZ0_9AGAR</name>
<sequence length="76" mass="9009">GHQKYNPHHLCKHLVQAVPHLTVDFWVEVNRRRTMPLYRHPELHAEDEPLREYDDFDVGCITDGDDQVWTGDKSML</sequence>
<dbReference type="Proteomes" id="UP001219525">
    <property type="component" value="Unassembled WGS sequence"/>
</dbReference>
<evidence type="ECO:0000313" key="2">
    <source>
        <dbReference type="Proteomes" id="UP001219525"/>
    </source>
</evidence>
<accession>A0AAD6VMZ0</accession>
<gene>
    <name evidence="1" type="ORF">GGX14DRAFT_336148</name>
</gene>